<name>Q7M8D1_WOLSU</name>
<organism evidence="4">
    <name type="scientific">Wolinella succinogenes (strain ATCC 29543 / DSM 1740 / CCUG 13145 / JCM 31913 / LMG 7466 / NCTC 11488 / FDC 602W)</name>
    <name type="common">Vibrio succinogenes</name>
    <dbReference type="NCBI Taxonomy" id="273121"/>
    <lineage>
        <taxon>Bacteria</taxon>
        <taxon>Pseudomonadati</taxon>
        <taxon>Campylobacterota</taxon>
        <taxon>Epsilonproteobacteria</taxon>
        <taxon>Campylobacterales</taxon>
        <taxon>Helicobacteraceae</taxon>
        <taxon>Wolinella</taxon>
    </lineage>
</organism>
<accession>Q7M8D1</accession>
<dbReference type="AlphaFoldDB" id="Q7M8D1"/>
<dbReference type="InterPro" id="IPR001296">
    <property type="entry name" value="Glyco_trans_1"/>
</dbReference>
<protein>
    <submittedName>
        <fullName evidence="3">ALPHA-D-MANNOSE-ALPHA(1-6)PHOSPHATIDYL MYO-INOSITO</fullName>
    </submittedName>
</protein>
<evidence type="ECO:0000313" key="4">
    <source>
        <dbReference type="Proteomes" id="UP000000422"/>
    </source>
</evidence>
<keyword evidence="4" id="KW-1185">Reference proteome</keyword>
<dbReference type="eggNOG" id="COG0438">
    <property type="taxonomic scope" value="Bacteria"/>
</dbReference>
<dbReference type="KEGG" id="wsu:WS1723"/>
<gene>
    <name evidence="3" type="ordered locus">WS1723</name>
</gene>
<sequence>MRILLFTDTLGDANGVSRFVTDMGREAQESQGELHIFGSTLKKRYESALYIHNEKPFWRFRMPFYPELDLAIPPFWRFWSLAKELNPDIIHISTPGFVGLCGRIIAKRLGKPLCGTYHTDFPAYIMENTQSSFLKRLSIRCLRWFYAPFSRLLLRSMTHSRELFEELRIEPSRVGVIQAGIDLTRFGPRFRDRTIWKEWGLCMNAPKALYVGRLNKEKNFLFLLEAWRELKAHYAKPLELVVVGEGEFSGALADEDLDIHYLGFKGGEELSKIYASSDFFLFPSRTDTLGQAVMEACASGLPAVVSDEGGPKEIVSMTQSGYILDAKNHKAWKEAIIHLAQEPLVREEWGKRGASAMLSLGIRRSWESFYKEHQKVPLV</sequence>
<dbReference type="Gene3D" id="3.40.50.2000">
    <property type="entry name" value="Glycogen Phosphorylase B"/>
    <property type="match status" value="2"/>
</dbReference>
<evidence type="ECO:0000259" key="1">
    <source>
        <dbReference type="Pfam" id="PF00534"/>
    </source>
</evidence>
<dbReference type="InterPro" id="IPR050194">
    <property type="entry name" value="Glycosyltransferase_grp1"/>
</dbReference>
<dbReference type="Proteomes" id="UP000000422">
    <property type="component" value="Chromosome"/>
</dbReference>
<dbReference type="SUPFAM" id="SSF53756">
    <property type="entry name" value="UDP-Glycosyltransferase/glycogen phosphorylase"/>
    <property type="match status" value="1"/>
</dbReference>
<dbReference type="STRING" id="273121.WS1723"/>
<feature type="domain" description="Glycosyltransferase subfamily 4-like N-terminal" evidence="2">
    <location>
        <begin position="14"/>
        <end position="185"/>
    </location>
</feature>
<evidence type="ECO:0000259" key="2">
    <source>
        <dbReference type="Pfam" id="PF13439"/>
    </source>
</evidence>
<dbReference type="Pfam" id="PF13439">
    <property type="entry name" value="Glyco_transf_4"/>
    <property type="match status" value="1"/>
</dbReference>
<proteinExistence type="predicted"/>
<dbReference type="GO" id="GO:0016757">
    <property type="term" value="F:glycosyltransferase activity"/>
    <property type="evidence" value="ECO:0007669"/>
    <property type="project" value="InterPro"/>
</dbReference>
<dbReference type="PANTHER" id="PTHR45947">
    <property type="entry name" value="SULFOQUINOVOSYL TRANSFERASE SQD2"/>
    <property type="match status" value="1"/>
</dbReference>
<dbReference type="Pfam" id="PF00534">
    <property type="entry name" value="Glycos_transf_1"/>
    <property type="match status" value="1"/>
</dbReference>
<dbReference type="PANTHER" id="PTHR45947:SF3">
    <property type="entry name" value="SULFOQUINOVOSYL TRANSFERASE SQD2"/>
    <property type="match status" value="1"/>
</dbReference>
<feature type="domain" description="Glycosyl transferase family 1" evidence="1">
    <location>
        <begin position="200"/>
        <end position="354"/>
    </location>
</feature>
<dbReference type="SMR" id="Q7M8D1"/>
<reference evidence="3 4" key="1">
    <citation type="journal article" date="2003" name="Proc. Natl. Acad. Sci. U.S.A.">
        <title>Complete genome sequence and analysis of Wolinella succinogenes.</title>
        <authorList>
            <person name="Baar C."/>
            <person name="Eppinger M."/>
            <person name="Raddatz G."/>
            <person name="Simon JM."/>
            <person name="Lanz C."/>
            <person name="Klimmek O."/>
            <person name="Nandakumar R."/>
            <person name="Gross R."/>
            <person name="Rosinus A."/>
            <person name="Keller H."/>
            <person name="Jagtap P."/>
            <person name="Linke B."/>
            <person name="Meyer F."/>
            <person name="Lederer H."/>
            <person name="Schuster S.C."/>
        </authorList>
    </citation>
    <scope>NUCLEOTIDE SEQUENCE [LARGE SCALE GENOMIC DNA]</scope>
    <source>
        <strain evidence="4">ATCC 29543 / DSM 1740 / CCUG 13145 / JCM 31913 / LMG 7466 / NCTC 11488 / FDC 602W</strain>
    </source>
</reference>
<dbReference type="RefSeq" id="WP_011139532.1">
    <property type="nucleotide sequence ID" value="NC_005090.1"/>
</dbReference>
<dbReference type="EMBL" id="BX571661">
    <property type="protein sequence ID" value="CAE10748.1"/>
    <property type="molecule type" value="Genomic_DNA"/>
</dbReference>
<dbReference type="HOGENOM" id="CLU_009583_2_0_7"/>
<evidence type="ECO:0000313" key="3">
    <source>
        <dbReference type="EMBL" id="CAE10748.1"/>
    </source>
</evidence>
<dbReference type="CAZy" id="GT4">
    <property type="family name" value="Glycosyltransferase Family 4"/>
</dbReference>
<dbReference type="InterPro" id="IPR028098">
    <property type="entry name" value="Glyco_trans_4-like_N"/>
</dbReference>
<dbReference type="CDD" id="cd03814">
    <property type="entry name" value="GT4-like"/>
    <property type="match status" value="1"/>
</dbReference>